<name>A0ABZ1W264_9ACTN</name>
<evidence type="ECO:0000256" key="3">
    <source>
        <dbReference type="ARBA" id="ARBA00023163"/>
    </source>
</evidence>
<dbReference type="Pfam" id="PF00440">
    <property type="entry name" value="TetR_N"/>
    <property type="match status" value="1"/>
</dbReference>
<gene>
    <name evidence="6" type="ORF">OG469_04980</name>
</gene>
<feature type="DNA-binding region" description="H-T-H motif" evidence="4">
    <location>
        <begin position="37"/>
        <end position="56"/>
    </location>
</feature>
<proteinExistence type="predicted"/>
<keyword evidence="7" id="KW-1185">Reference proteome</keyword>
<evidence type="ECO:0000256" key="4">
    <source>
        <dbReference type="PROSITE-ProRule" id="PRU00335"/>
    </source>
</evidence>
<keyword evidence="3" id="KW-0804">Transcription</keyword>
<keyword evidence="1" id="KW-0805">Transcription regulation</keyword>
<evidence type="ECO:0000313" key="7">
    <source>
        <dbReference type="Proteomes" id="UP001432014"/>
    </source>
</evidence>
<dbReference type="InterPro" id="IPR050109">
    <property type="entry name" value="HTH-type_TetR-like_transc_reg"/>
</dbReference>
<dbReference type="PANTHER" id="PTHR30055">
    <property type="entry name" value="HTH-TYPE TRANSCRIPTIONAL REGULATOR RUTR"/>
    <property type="match status" value="1"/>
</dbReference>
<organism evidence="6 7">
    <name type="scientific">Kitasatospora herbaricolor</name>
    <dbReference type="NCBI Taxonomy" id="68217"/>
    <lineage>
        <taxon>Bacteria</taxon>
        <taxon>Bacillati</taxon>
        <taxon>Actinomycetota</taxon>
        <taxon>Actinomycetes</taxon>
        <taxon>Kitasatosporales</taxon>
        <taxon>Streptomycetaceae</taxon>
        <taxon>Kitasatospora</taxon>
    </lineage>
</organism>
<evidence type="ECO:0000256" key="1">
    <source>
        <dbReference type="ARBA" id="ARBA00023015"/>
    </source>
</evidence>
<dbReference type="PANTHER" id="PTHR30055:SF151">
    <property type="entry name" value="TRANSCRIPTIONAL REGULATORY PROTEIN"/>
    <property type="match status" value="1"/>
</dbReference>
<accession>A0ABZ1W264</accession>
<dbReference type="Pfam" id="PF02909">
    <property type="entry name" value="TetR_C_1"/>
    <property type="match status" value="1"/>
</dbReference>
<dbReference type="SUPFAM" id="SSF46689">
    <property type="entry name" value="Homeodomain-like"/>
    <property type="match status" value="1"/>
</dbReference>
<dbReference type="PROSITE" id="PS50977">
    <property type="entry name" value="HTH_TETR_2"/>
    <property type="match status" value="1"/>
</dbReference>
<protein>
    <submittedName>
        <fullName evidence="6">TetR/AcrR family transcriptional regulator</fullName>
    </submittedName>
</protein>
<dbReference type="InterPro" id="IPR004111">
    <property type="entry name" value="Repressor_TetR_C"/>
</dbReference>
<feature type="domain" description="HTH tetR-type" evidence="5">
    <location>
        <begin position="14"/>
        <end position="74"/>
    </location>
</feature>
<dbReference type="RefSeq" id="WP_329500552.1">
    <property type="nucleotide sequence ID" value="NZ_CP108460.1"/>
</dbReference>
<dbReference type="InterPro" id="IPR001647">
    <property type="entry name" value="HTH_TetR"/>
</dbReference>
<sequence>MVTQTRQSQRRRQVLSRERIVEAAVELLDTEGEGALTVRALSERLSTGSGAIYHHVGNMGELLQAATGTVVAGALPPLRAPAGSPQTPESTGSPEDAIRAVALGLFDAAAEHPWLAAQLAAQLTRSPWGAVTPRIFESIGRQVRALDVPRRDWFATTSTLVHYILGATAQNAQTPDRTGDGALPGSADERSEFLDAASRAWRDLDPDDYPFLHEIADQMREHEDREQFLAGIGLILTGITAGRPSGPPGDHHGAG</sequence>
<dbReference type="InterPro" id="IPR009057">
    <property type="entry name" value="Homeodomain-like_sf"/>
</dbReference>
<evidence type="ECO:0000313" key="6">
    <source>
        <dbReference type="EMBL" id="WUS54922.1"/>
    </source>
</evidence>
<dbReference type="EMBL" id="CP108482">
    <property type="protein sequence ID" value="WUS54922.1"/>
    <property type="molecule type" value="Genomic_DNA"/>
</dbReference>
<keyword evidence="2 4" id="KW-0238">DNA-binding</keyword>
<dbReference type="Gene3D" id="1.10.10.60">
    <property type="entry name" value="Homeodomain-like"/>
    <property type="match status" value="1"/>
</dbReference>
<dbReference type="Proteomes" id="UP001432014">
    <property type="component" value="Chromosome"/>
</dbReference>
<reference evidence="6 7" key="1">
    <citation type="submission" date="2022-10" db="EMBL/GenBank/DDBJ databases">
        <title>The complete genomes of actinobacterial strains from the NBC collection.</title>
        <authorList>
            <person name="Joergensen T.S."/>
            <person name="Alvarez Arevalo M."/>
            <person name="Sterndorff E.B."/>
            <person name="Faurdal D."/>
            <person name="Vuksanovic O."/>
            <person name="Mourched A.-S."/>
            <person name="Charusanti P."/>
            <person name="Shaw S."/>
            <person name="Blin K."/>
            <person name="Weber T."/>
        </authorList>
    </citation>
    <scope>NUCLEOTIDE SEQUENCE [LARGE SCALE GENOMIC DNA]</scope>
    <source>
        <strain evidence="6 7">NBC_01247</strain>
    </source>
</reference>
<dbReference type="Gene3D" id="1.10.357.10">
    <property type="entry name" value="Tetracycline Repressor, domain 2"/>
    <property type="match status" value="1"/>
</dbReference>
<evidence type="ECO:0000256" key="2">
    <source>
        <dbReference type="ARBA" id="ARBA00023125"/>
    </source>
</evidence>
<dbReference type="SUPFAM" id="SSF48498">
    <property type="entry name" value="Tetracyclin repressor-like, C-terminal domain"/>
    <property type="match status" value="1"/>
</dbReference>
<dbReference type="InterPro" id="IPR036271">
    <property type="entry name" value="Tet_transcr_reg_TetR-rel_C_sf"/>
</dbReference>
<evidence type="ECO:0000259" key="5">
    <source>
        <dbReference type="PROSITE" id="PS50977"/>
    </source>
</evidence>